<organism evidence="2 3">
    <name type="scientific">Undibacterium cyanobacteriorum</name>
    <dbReference type="NCBI Taxonomy" id="3073561"/>
    <lineage>
        <taxon>Bacteria</taxon>
        <taxon>Pseudomonadati</taxon>
        <taxon>Pseudomonadota</taxon>
        <taxon>Betaproteobacteria</taxon>
        <taxon>Burkholderiales</taxon>
        <taxon>Oxalobacteraceae</taxon>
        <taxon>Undibacterium</taxon>
    </lineage>
</organism>
<keyword evidence="3" id="KW-1185">Reference proteome</keyword>
<accession>A0ABY9RJR7</accession>
<feature type="region of interest" description="Disordered" evidence="1">
    <location>
        <begin position="1979"/>
        <end position="1999"/>
    </location>
</feature>
<feature type="compositionally biased region" description="Basic and acidic residues" evidence="1">
    <location>
        <begin position="1988"/>
        <end position="1999"/>
    </location>
</feature>
<proteinExistence type="predicted"/>
<sequence length="2189" mass="245974">MTAAHAKPVQHAIHALEVDLSIDGINDSVARDSGHYTDWVRRVFLPIVEEVVEQSAQEAGLTNHLHQRISKLEIDLGDIEADIADHEAARRLRAKLSDALMEQLRRHNRDTYSAANTKTEASLSVSETQQSEQEEALLNYLKSGQLDWQFANHPRFAHKRLLQETLLRANDQRLFEEIRQHPTQLLRLVRQFDEADRFQLLKKQLGAWSSNEREYLLDWLSLELTLHGDQLDYCEDLWLHVLSNLNTTNIERTLRTLALGFYASKNIRAQVRFAEYKNDIQRRANEQHFSVDYAQNLLSNLAHLFMIESGDAATAHFAFNQQDAAEFFLNNAALSPNETRRLSFIDTESVLEEFLAMIAAGDNEAMLDLVHRSDQFLLQHLKRLHQDRARIWQQNLSFNAKLALLQVLQAECAWIFTALASLDASPASSTLLAEIVDDALLQPVASLRAAALIDRIEAQYSTQLLEFTPFAQAVKDLHNADAKQILQHFKQLAHDAAGLASLRRLSHTQLGSLIEKLNLDQSINALTTLYPHQTSWVEAIIRSADAQTSHPNFVAFNTLWRIIRAAMNLSYGASLPHAVAHALLEIALHDSTQQASPIELTRKLFARLRAHGVLQMSSALKLQQKMSTALQASLQAWMDTEKMQDWVAVTQALTAEVDPTTITTTALKGSWLLSHYSEHALWVEHLVKNPRAAIQIYRHWQPAQRRELIQTLKPALRTSLIQALYPQQSLMVRELLQGLNDLKSLIDKAYGDSLLVRWNHTQIQHAIEDTLLGIAEGTISTSTLPQLLPIEVSTASMQNLLADLLSAVSDRPHAWWRTAINRLLTTPDHLAPSQAHQSDKLAVPAPPHSLTQQTRNLLPNLVNQLRLEQIRHEVEVEVAEIKAAATGQTHPVYTRYQAWLLGQTELSALDLSLSEAWQFFLWWQAAHPQHLASAEWNGLLSLYRLAYDLPAEANAGRNATRDLLVTLLSEIKVAQDQHGIEHVPLISESSLLAIEALNWRLQHLQDLQSTENDTSTFVAVKQSNTSTTLTRQVDLASLLGAQQVLASLHIDQAMFTVLADLDQLATRELNSNQARAILRLEQLLGLRRNLDANAKDLAPNLSAPSASLAQANESTEGLEKILATLIQVSSGTPSNTEASQISAEQYQELLNLWFQALGQADAALPFLRCIEFYGAQISDDASRARFTQLVLYELLLQRDIDVERLLEQANQEKSATVPATALNQPLQLGESTRLNSQAAAAIDLQEDAIPLALRQVQTMIASPAPSDLETSLQGNWEAVSNQLSKPALRAWLVHYLSEQLLSNLMQEANAISSTTKDQWRAILRRSLQQAQAAHLLLLLQLALHESTSARAQQLRRILRDEFAVTLDLSQQAGSMLGHLKQWSTKLRANFAIFSPTVVRVEDSNSDQDEAFAFTELAHQLYREDDSTHLSADISANVKADVKVAPSSTSSLPRSWHEHLPQILAEAMLGTNLAPLDSVWSVLVAQHGDDLRRAQRQYLRQAQQTRRLVEQNPQDKILDLITVNSPRFGHLVKLVIKAASVLQQGLPTQLDQARWQMEVLVFSYQASLQREFLAQTSAHQLLSLLRQQAHWSSTEQERAKETKLLRHIYYASLSHGDSYLSQQLAALLGERDCLDYVAPQTETLSATTDSLVTPHSFTEEQALVTDEEVLELLIANLGASSDIAKLIHELRDLNALRDSGGLPDEQSEVLKHPLRSHLSRRLWSTADLQNQERLWHSLARNVRAQARAAQSNQSAYSNPLLATEVEQLLPDLLDSPMVTQLAEMNFAQDLANSTPSTVSVSNTNTVTSTDTNADTSTSTTNNASTKTNTLAKLQSLLQSLSPLSANEKLWVRQMARRAMVQQGELLPQISTMLQQDHAIQRWCEALDTADLMYFLERSSAELMKDLKPLIPALRAHHSAAFETDGSAWSKDSLVSFYRLRFVLKQQDPALYLAQILRIQVAKASPEKLLEEFKTKLNEQERQMQLQAQRAREQERERQRRSLDEIKKRARLLGEAEELPYGESNVQNAGMVIIAPYIQRLFSILELTKNNAFVDEQAAERAVHLLQYVVTGESSTPEYQLALNKLLCGIHGGVPIVAGIDISEHEKTVIEQMLNGVISHWSALGKTSIAGLRQTFLVREGQLSYDEENWHLRIPTSTFDMLLDRLPWSFAMIRLPWMRAPLHVKWRASSE</sequence>
<dbReference type="Proteomes" id="UP001181355">
    <property type="component" value="Chromosome"/>
</dbReference>
<dbReference type="EMBL" id="CP133720">
    <property type="protein sequence ID" value="WMW80515.1"/>
    <property type="molecule type" value="Genomic_DNA"/>
</dbReference>
<dbReference type="RefSeq" id="WP_309482007.1">
    <property type="nucleotide sequence ID" value="NZ_CP133720.1"/>
</dbReference>
<protein>
    <submittedName>
        <fullName evidence="2">Contractile injection system tape measure protein</fullName>
    </submittedName>
</protein>
<dbReference type="Pfam" id="PF19268">
    <property type="entry name" value="CIS_TMP"/>
    <property type="match status" value="2"/>
</dbReference>
<feature type="region of interest" description="Disordered" evidence="1">
    <location>
        <begin position="1792"/>
        <end position="1825"/>
    </location>
</feature>
<dbReference type="InterPro" id="IPR045538">
    <property type="entry name" value="CIS_TMP"/>
</dbReference>
<gene>
    <name evidence="2" type="ORF">RF679_18025</name>
</gene>
<evidence type="ECO:0000313" key="3">
    <source>
        <dbReference type="Proteomes" id="UP001181355"/>
    </source>
</evidence>
<evidence type="ECO:0000313" key="2">
    <source>
        <dbReference type="EMBL" id="WMW80515.1"/>
    </source>
</evidence>
<evidence type="ECO:0000256" key="1">
    <source>
        <dbReference type="SAM" id="MobiDB-lite"/>
    </source>
</evidence>
<reference evidence="2" key="1">
    <citation type="submission" date="2023-09" db="EMBL/GenBank/DDBJ databases">
        <title>Undibacterium sp. 20NA77.5 isolated from freshwater.</title>
        <authorList>
            <person name="Le V."/>
            <person name="Ko S.-R."/>
            <person name="Ahn C.-Y."/>
            <person name="Oh H.-M."/>
        </authorList>
    </citation>
    <scope>NUCLEOTIDE SEQUENCE</scope>
    <source>
        <strain evidence="2">20NA77.5</strain>
    </source>
</reference>
<name>A0ABY9RJR7_9BURK</name>